<sequence>MAHFTRKEHKHRRHLKRQRVGACRSNVEGWACFDSGGSGKAYTSNKFNIRPKLNSGNNPNLLTTRAINWTTSQYEPQSPEADENQGQSDVIASLGAPTRGFELWKTLPVLAGDEDSCFIMKPNTVFKRRNPMCGLQVARKDEASMAKIERSAEEVMKVPIPRYPNAFHDLVPTLWPLRAMTNVQEFGRKIFLMEQVKCTVHVHFVSVFEDGNNEPPRMNVTAFSTCRGTLHELGCHPCTRTVPVHNQKEFRPEYLYKLERNDIVFFELRLITVPSIELYANFWYLTSIPPSLSPASLASVPNLTCNVARRDGISVSIRPGIYKSWSLKFDQMEWRLSEFGGVILMDILIPVIFTRTSTKQRNGPGMNIHRCACHCQWGWRHVDQNNMQIVEKFRLLHHQGQAQLRVSTSLHFVSMQRERLLHCPEAASLRGLTKEHKRTGMGYTEPVGLYECRLVRLTPVYRHADHRCAQFRTGLNLNQLQNLSSTHCWVVSTYGLSHRDRIQHCSLYDLSDEMNDLPRRPAEVEVSDACPICRKEDEEGGEIKHCDNPYNLLCLTPPLTTILGGEWFFLKCIRAPVGRRLKADGDFGTRKVPPSRARKAAPKMLVKWVWLAWIHGHARKFEET</sequence>
<name>A0AA39NZK9_9AGAR</name>
<organism evidence="1 2">
    <name type="scientific">Armillaria novae-zelandiae</name>
    <dbReference type="NCBI Taxonomy" id="153914"/>
    <lineage>
        <taxon>Eukaryota</taxon>
        <taxon>Fungi</taxon>
        <taxon>Dikarya</taxon>
        <taxon>Basidiomycota</taxon>
        <taxon>Agaricomycotina</taxon>
        <taxon>Agaricomycetes</taxon>
        <taxon>Agaricomycetidae</taxon>
        <taxon>Agaricales</taxon>
        <taxon>Marasmiineae</taxon>
        <taxon>Physalacriaceae</taxon>
        <taxon>Armillaria</taxon>
    </lineage>
</organism>
<keyword evidence="2" id="KW-1185">Reference proteome</keyword>
<reference evidence="1" key="1">
    <citation type="submission" date="2023-06" db="EMBL/GenBank/DDBJ databases">
        <authorList>
            <consortium name="Lawrence Berkeley National Laboratory"/>
            <person name="Ahrendt S."/>
            <person name="Sahu N."/>
            <person name="Indic B."/>
            <person name="Wong-Bajracharya J."/>
            <person name="Merenyi Z."/>
            <person name="Ke H.-M."/>
            <person name="Monk M."/>
            <person name="Kocsube S."/>
            <person name="Drula E."/>
            <person name="Lipzen A."/>
            <person name="Balint B."/>
            <person name="Henrissat B."/>
            <person name="Andreopoulos B."/>
            <person name="Martin F.M."/>
            <person name="Harder C.B."/>
            <person name="Rigling D."/>
            <person name="Ford K.L."/>
            <person name="Foster G.D."/>
            <person name="Pangilinan J."/>
            <person name="Papanicolaou A."/>
            <person name="Barry K."/>
            <person name="LaButti K."/>
            <person name="Viragh M."/>
            <person name="Koriabine M."/>
            <person name="Yan M."/>
            <person name="Riley R."/>
            <person name="Champramary S."/>
            <person name="Plett K.L."/>
            <person name="Tsai I.J."/>
            <person name="Slot J."/>
            <person name="Sipos G."/>
            <person name="Plett J."/>
            <person name="Nagy L.G."/>
            <person name="Grigoriev I.V."/>
        </authorList>
    </citation>
    <scope>NUCLEOTIDE SEQUENCE</scope>
    <source>
        <strain evidence="1">ICMP 16352</strain>
    </source>
</reference>
<evidence type="ECO:0000313" key="2">
    <source>
        <dbReference type="Proteomes" id="UP001175227"/>
    </source>
</evidence>
<dbReference type="Proteomes" id="UP001175227">
    <property type="component" value="Unassembled WGS sequence"/>
</dbReference>
<evidence type="ECO:0000313" key="1">
    <source>
        <dbReference type="EMBL" id="KAK0474621.1"/>
    </source>
</evidence>
<protein>
    <submittedName>
        <fullName evidence="1">Uncharacterized protein</fullName>
    </submittedName>
</protein>
<proteinExistence type="predicted"/>
<dbReference type="AlphaFoldDB" id="A0AA39NZK9"/>
<accession>A0AA39NZK9</accession>
<dbReference type="EMBL" id="JAUEPR010000026">
    <property type="protein sequence ID" value="KAK0474621.1"/>
    <property type="molecule type" value="Genomic_DNA"/>
</dbReference>
<gene>
    <name evidence="1" type="ORF">IW261DRAFT_1422910</name>
</gene>
<comment type="caution">
    <text evidence="1">The sequence shown here is derived from an EMBL/GenBank/DDBJ whole genome shotgun (WGS) entry which is preliminary data.</text>
</comment>